<reference evidence="1" key="2">
    <citation type="submission" date="2020-09" db="EMBL/GenBank/DDBJ databases">
        <authorList>
            <person name="Sun Q."/>
            <person name="Ohkuma M."/>
        </authorList>
    </citation>
    <scope>NUCLEOTIDE SEQUENCE</scope>
    <source>
        <strain evidence="1">JCM 3131</strain>
    </source>
</reference>
<dbReference type="SUPFAM" id="SSF50405">
    <property type="entry name" value="Actin-crosslinking proteins"/>
    <property type="match status" value="1"/>
</dbReference>
<dbReference type="AlphaFoldDB" id="A0A918BIQ3"/>
<dbReference type="EMBL" id="BMQK01000012">
    <property type="protein sequence ID" value="GGQ72251.1"/>
    <property type="molecule type" value="Genomic_DNA"/>
</dbReference>
<comment type="caution">
    <text evidence="1">The sequence shown here is derived from an EMBL/GenBank/DDBJ whole genome shotgun (WGS) entry which is preliminary data.</text>
</comment>
<dbReference type="InterPro" id="IPR008999">
    <property type="entry name" value="Actin-crosslinking"/>
</dbReference>
<organism evidence="1 2">
    <name type="scientific">Streptomyces ruber</name>
    <dbReference type="NCBI Taxonomy" id="83378"/>
    <lineage>
        <taxon>Bacteria</taxon>
        <taxon>Bacillati</taxon>
        <taxon>Actinomycetota</taxon>
        <taxon>Actinomycetes</taxon>
        <taxon>Kitasatosporales</taxon>
        <taxon>Streptomycetaceae</taxon>
        <taxon>Streptomyces</taxon>
    </lineage>
</organism>
<sequence>MDNVKFSQSFPWTPFPADAEEYPVALDSLANRKFITTEVNRPEPGTGLLRARSQTHAGWETLVLDYDKATQSWSLRSAANGKYVAVEKNFTGASQYALRARSDEVAGWERFHLWVNLYDHRLAFQSQLNDRFVTMEKNYTGTSEFMLRARSTDVNGSWETFSIYDLLDDQ</sequence>
<keyword evidence="2" id="KW-1185">Reference proteome</keyword>
<evidence type="ECO:0000313" key="1">
    <source>
        <dbReference type="EMBL" id="GGQ72251.1"/>
    </source>
</evidence>
<protein>
    <submittedName>
        <fullName evidence="1">Uncharacterized protein</fullName>
    </submittedName>
</protein>
<dbReference type="Gene3D" id="2.80.10.50">
    <property type="match status" value="1"/>
</dbReference>
<gene>
    <name evidence="1" type="ORF">GCM10010145_47310</name>
</gene>
<name>A0A918BIQ3_9ACTN</name>
<dbReference type="CDD" id="cd00257">
    <property type="entry name" value="beta-trefoil_FSCN-like"/>
    <property type="match status" value="1"/>
</dbReference>
<dbReference type="Proteomes" id="UP000620156">
    <property type="component" value="Unassembled WGS sequence"/>
</dbReference>
<accession>A0A918BIQ3</accession>
<evidence type="ECO:0000313" key="2">
    <source>
        <dbReference type="Proteomes" id="UP000620156"/>
    </source>
</evidence>
<proteinExistence type="predicted"/>
<reference evidence="1" key="1">
    <citation type="journal article" date="2014" name="Int. J. Syst. Evol. Microbiol.">
        <title>Complete genome sequence of Corynebacterium casei LMG S-19264T (=DSM 44701T), isolated from a smear-ripened cheese.</title>
        <authorList>
            <consortium name="US DOE Joint Genome Institute (JGI-PGF)"/>
            <person name="Walter F."/>
            <person name="Albersmeier A."/>
            <person name="Kalinowski J."/>
            <person name="Ruckert C."/>
        </authorList>
    </citation>
    <scope>NUCLEOTIDE SEQUENCE</scope>
    <source>
        <strain evidence="1">JCM 3131</strain>
    </source>
</reference>